<name>A0AAN9PUY5_CLITE</name>
<comment type="caution">
    <text evidence="2">The sequence shown here is derived from an EMBL/GenBank/DDBJ whole genome shotgun (WGS) entry which is preliminary data.</text>
</comment>
<organism evidence="2 3">
    <name type="scientific">Clitoria ternatea</name>
    <name type="common">Butterfly pea</name>
    <dbReference type="NCBI Taxonomy" id="43366"/>
    <lineage>
        <taxon>Eukaryota</taxon>
        <taxon>Viridiplantae</taxon>
        <taxon>Streptophyta</taxon>
        <taxon>Embryophyta</taxon>
        <taxon>Tracheophyta</taxon>
        <taxon>Spermatophyta</taxon>
        <taxon>Magnoliopsida</taxon>
        <taxon>eudicotyledons</taxon>
        <taxon>Gunneridae</taxon>
        <taxon>Pentapetalae</taxon>
        <taxon>rosids</taxon>
        <taxon>fabids</taxon>
        <taxon>Fabales</taxon>
        <taxon>Fabaceae</taxon>
        <taxon>Papilionoideae</taxon>
        <taxon>50 kb inversion clade</taxon>
        <taxon>NPAAA clade</taxon>
        <taxon>indigoferoid/millettioid clade</taxon>
        <taxon>Phaseoleae</taxon>
        <taxon>Clitoria</taxon>
    </lineage>
</organism>
<evidence type="ECO:0000313" key="3">
    <source>
        <dbReference type="Proteomes" id="UP001359559"/>
    </source>
</evidence>
<dbReference type="Proteomes" id="UP001359559">
    <property type="component" value="Unassembled WGS sequence"/>
</dbReference>
<feature type="region of interest" description="Disordered" evidence="1">
    <location>
        <begin position="76"/>
        <end position="104"/>
    </location>
</feature>
<keyword evidence="3" id="KW-1185">Reference proteome</keyword>
<evidence type="ECO:0000256" key="1">
    <source>
        <dbReference type="SAM" id="MobiDB-lite"/>
    </source>
</evidence>
<accession>A0AAN9PUY5</accession>
<feature type="compositionally biased region" description="Polar residues" evidence="1">
    <location>
        <begin position="92"/>
        <end position="104"/>
    </location>
</feature>
<sequence length="104" mass="12031">MMMMMMMSPEGKRLLRAASNVYHSRKQGRSRRRRKTCSRGFLQHVYRCFSYGEIEDYSEMSPKGKRLLRAASDVYYSRKQGRSDSSSEEDPNGSSDSSTKTRPS</sequence>
<dbReference type="AlphaFoldDB" id="A0AAN9PUY5"/>
<reference evidence="2 3" key="1">
    <citation type="submission" date="2024-01" db="EMBL/GenBank/DDBJ databases">
        <title>The genomes of 5 underutilized Papilionoideae crops provide insights into root nodulation and disease resistance.</title>
        <authorList>
            <person name="Yuan L."/>
        </authorList>
    </citation>
    <scope>NUCLEOTIDE SEQUENCE [LARGE SCALE GENOMIC DNA]</scope>
    <source>
        <strain evidence="2">LY-2023</strain>
        <tissue evidence="2">Leaf</tissue>
    </source>
</reference>
<evidence type="ECO:0000313" key="2">
    <source>
        <dbReference type="EMBL" id="KAK7310233.1"/>
    </source>
</evidence>
<gene>
    <name evidence="2" type="ORF">RJT34_07620</name>
</gene>
<proteinExistence type="predicted"/>
<protein>
    <submittedName>
        <fullName evidence="2">Uncharacterized protein</fullName>
    </submittedName>
</protein>
<dbReference type="EMBL" id="JAYKXN010000002">
    <property type="protein sequence ID" value="KAK7310233.1"/>
    <property type="molecule type" value="Genomic_DNA"/>
</dbReference>